<sequence>GKIIGKEGGIIRAFEDKTGVNVDFEDGEVRLSSYDSVRREIARVSLETLLKDGRIHPARIEEVVAKTTEEIDKVILNAGEELCQTVGVYNLPKELVKKLGNYKYRTSYGQNMIQHTLEETKMGVKLANEIGADVAITKLACLLHDIGKVITDKEGNHIELGADYLKQFNIPAKVISAVREHHMDKPSSIEGVLVQIADSISGSRPGARYADFENFIKRMQSLEEAAKSFDGVDKAFAISAGRELRVIVQPQEITDVEAVNLSNKIAKKIEVEQTFPGTVKIIVIRETRAVSTAS</sequence>
<evidence type="ECO:0000313" key="8">
    <source>
        <dbReference type="Proteomes" id="UP000230683"/>
    </source>
</evidence>
<dbReference type="InterPro" id="IPR017705">
    <property type="entry name" value="Ribonuclease_Y"/>
</dbReference>
<dbReference type="GO" id="GO:0004519">
    <property type="term" value="F:endonuclease activity"/>
    <property type="evidence" value="ECO:0007669"/>
    <property type="project" value="UniProtKB-KW"/>
</dbReference>
<evidence type="ECO:0000256" key="2">
    <source>
        <dbReference type="ARBA" id="ARBA00022759"/>
    </source>
</evidence>
<organism evidence="7 8">
    <name type="scientific">candidate division WWE3 bacterium CG_4_9_14_3_um_filter_34_6</name>
    <dbReference type="NCBI Taxonomy" id="1975079"/>
    <lineage>
        <taxon>Bacteria</taxon>
        <taxon>Katanobacteria</taxon>
    </lineage>
</organism>
<gene>
    <name evidence="7" type="ORF">CO178_00170</name>
</gene>
<dbReference type="EMBL" id="PFWY01000010">
    <property type="protein sequence ID" value="PJA41430.1"/>
    <property type="molecule type" value="Genomic_DNA"/>
</dbReference>
<name>A0A2M7X5M4_UNCKA</name>
<reference evidence="8" key="1">
    <citation type="submission" date="2017-09" db="EMBL/GenBank/DDBJ databases">
        <title>Depth-based differentiation of microbial function through sediment-hosted aquifers and enrichment of novel symbionts in the deep terrestrial subsurface.</title>
        <authorList>
            <person name="Probst A.J."/>
            <person name="Ladd B."/>
            <person name="Jarett J.K."/>
            <person name="Geller-Mcgrath D.E."/>
            <person name="Sieber C.M.K."/>
            <person name="Emerson J.B."/>
            <person name="Anantharaman K."/>
            <person name="Thomas B.C."/>
            <person name="Malmstrom R."/>
            <person name="Stieglmeier M."/>
            <person name="Klingl A."/>
            <person name="Woyke T."/>
            <person name="Ryan C.M."/>
            <person name="Banfield J.F."/>
        </authorList>
    </citation>
    <scope>NUCLEOTIDE SEQUENCE [LARGE SCALE GENOMIC DNA]</scope>
</reference>
<dbReference type="AlphaFoldDB" id="A0A2M7X5M4"/>
<comment type="caution">
    <text evidence="7">The sequence shown here is derived from an EMBL/GenBank/DDBJ whole genome shotgun (WGS) entry which is preliminary data.</text>
</comment>
<dbReference type="GO" id="GO:0006402">
    <property type="term" value="P:mRNA catabolic process"/>
    <property type="evidence" value="ECO:0007669"/>
    <property type="project" value="InterPro"/>
</dbReference>
<dbReference type="InterPro" id="IPR006675">
    <property type="entry name" value="HDIG_dom"/>
</dbReference>
<keyword evidence="2" id="KW-0255">Endonuclease</keyword>
<dbReference type="Gene3D" id="1.10.3210.10">
    <property type="entry name" value="Hypothetical protein af1432"/>
    <property type="match status" value="1"/>
</dbReference>
<dbReference type="GO" id="GO:0016020">
    <property type="term" value="C:membrane"/>
    <property type="evidence" value="ECO:0007669"/>
    <property type="project" value="InterPro"/>
</dbReference>
<evidence type="ECO:0000256" key="4">
    <source>
        <dbReference type="ARBA" id="ARBA00022884"/>
    </source>
</evidence>
<evidence type="ECO:0000313" key="7">
    <source>
        <dbReference type="EMBL" id="PJA41430.1"/>
    </source>
</evidence>
<dbReference type="SUPFAM" id="SSF54791">
    <property type="entry name" value="Eukaryotic type KH-domain (KH-domain type I)"/>
    <property type="match status" value="1"/>
</dbReference>
<dbReference type="InterPro" id="IPR006674">
    <property type="entry name" value="HD_domain"/>
</dbReference>
<dbReference type="InterPro" id="IPR004088">
    <property type="entry name" value="KH_dom_type_1"/>
</dbReference>
<dbReference type="InterPro" id="IPR036612">
    <property type="entry name" value="KH_dom_type_1_sf"/>
</dbReference>
<feature type="non-terminal residue" evidence="7">
    <location>
        <position position="1"/>
    </location>
</feature>
<proteinExistence type="inferred from homology"/>
<dbReference type="GO" id="GO:0003723">
    <property type="term" value="F:RNA binding"/>
    <property type="evidence" value="ECO:0007669"/>
    <property type="project" value="UniProtKB-UniRule"/>
</dbReference>
<keyword evidence="1" id="KW-0540">Nuclease</keyword>
<dbReference type="HAMAP" id="MF_00335">
    <property type="entry name" value="RNase_Y"/>
    <property type="match status" value="1"/>
</dbReference>
<dbReference type="PROSITE" id="PS51831">
    <property type="entry name" value="HD"/>
    <property type="match status" value="1"/>
</dbReference>
<dbReference type="Proteomes" id="UP000230683">
    <property type="component" value="Unassembled WGS sequence"/>
</dbReference>
<accession>A0A2M7X5M4</accession>
<evidence type="ECO:0000256" key="3">
    <source>
        <dbReference type="ARBA" id="ARBA00022801"/>
    </source>
</evidence>
<protein>
    <submittedName>
        <fullName evidence="7">Ribonuclease Y</fullName>
    </submittedName>
</protein>
<dbReference type="SMART" id="SM00471">
    <property type="entry name" value="HDc"/>
    <property type="match status" value="1"/>
</dbReference>
<dbReference type="GO" id="GO:0016787">
    <property type="term" value="F:hydrolase activity"/>
    <property type="evidence" value="ECO:0007669"/>
    <property type="project" value="UniProtKB-KW"/>
</dbReference>
<dbReference type="Pfam" id="PF00013">
    <property type="entry name" value="KH_1"/>
    <property type="match status" value="1"/>
</dbReference>
<evidence type="ECO:0000256" key="5">
    <source>
        <dbReference type="PROSITE-ProRule" id="PRU00117"/>
    </source>
</evidence>
<keyword evidence="4 5" id="KW-0694">RNA-binding</keyword>
<keyword evidence="3" id="KW-0378">Hydrolase</keyword>
<dbReference type="PROSITE" id="PS50084">
    <property type="entry name" value="KH_TYPE_1"/>
    <property type="match status" value="1"/>
</dbReference>
<evidence type="ECO:0000256" key="1">
    <source>
        <dbReference type="ARBA" id="ARBA00022722"/>
    </source>
</evidence>
<dbReference type="CDD" id="cd00077">
    <property type="entry name" value="HDc"/>
    <property type="match status" value="1"/>
</dbReference>
<dbReference type="Pfam" id="PF01966">
    <property type="entry name" value="HD"/>
    <property type="match status" value="1"/>
</dbReference>
<dbReference type="InterPro" id="IPR003607">
    <property type="entry name" value="HD/PDEase_dom"/>
</dbReference>
<feature type="domain" description="HD" evidence="6">
    <location>
        <begin position="112"/>
        <end position="203"/>
    </location>
</feature>
<evidence type="ECO:0000259" key="6">
    <source>
        <dbReference type="PROSITE" id="PS51831"/>
    </source>
</evidence>
<dbReference type="NCBIfam" id="TIGR00277">
    <property type="entry name" value="HDIG"/>
    <property type="match status" value="1"/>
</dbReference>
<dbReference type="SUPFAM" id="SSF109604">
    <property type="entry name" value="HD-domain/PDEase-like"/>
    <property type="match status" value="1"/>
</dbReference>